<proteinExistence type="predicted"/>
<dbReference type="InterPro" id="IPR000182">
    <property type="entry name" value="GNAT_dom"/>
</dbReference>
<dbReference type="Proteomes" id="UP000289775">
    <property type="component" value="Unassembled WGS sequence"/>
</dbReference>
<organism evidence="2 3">
    <name type="scientific">Flavobacterium beibuense</name>
    <dbReference type="NCBI Taxonomy" id="657326"/>
    <lineage>
        <taxon>Bacteria</taxon>
        <taxon>Pseudomonadati</taxon>
        <taxon>Bacteroidota</taxon>
        <taxon>Flavobacteriia</taxon>
        <taxon>Flavobacteriales</taxon>
        <taxon>Flavobacteriaceae</taxon>
        <taxon>Flavobacterium</taxon>
    </lineage>
</organism>
<dbReference type="Pfam" id="PF00583">
    <property type="entry name" value="Acetyltransf_1"/>
    <property type="match status" value="1"/>
</dbReference>
<dbReference type="CDD" id="cd04301">
    <property type="entry name" value="NAT_SF"/>
    <property type="match status" value="1"/>
</dbReference>
<evidence type="ECO:0000313" key="2">
    <source>
        <dbReference type="EMBL" id="RYJ45096.1"/>
    </source>
</evidence>
<comment type="caution">
    <text evidence="2">The sequence shown here is derived from an EMBL/GenBank/DDBJ whole genome shotgun (WGS) entry which is preliminary data.</text>
</comment>
<evidence type="ECO:0000313" key="3">
    <source>
        <dbReference type="Proteomes" id="UP000289775"/>
    </source>
</evidence>
<dbReference type="PANTHER" id="PTHR43415">
    <property type="entry name" value="SPERMIDINE N(1)-ACETYLTRANSFERASE"/>
    <property type="match status" value="1"/>
</dbReference>
<name>A0A444WH76_9FLAO</name>
<dbReference type="PROSITE" id="PS51186">
    <property type="entry name" value="GNAT"/>
    <property type="match status" value="1"/>
</dbReference>
<accession>A0A444WH76</accession>
<gene>
    <name evidence="2" type="ORF">NU09_0730</name>
</gene>
<evidence type="ECO:0000259" key="1">
    <source>
        <dbReference type="PROSITE" id="PS51186"/>
    </source>
</evidence>
<dbReference type="OrthoDB" id="948250at2"/>
<reference evidence="2 3" key="1">
    <citation type="submission" date="2014-12" db="EMBL/GenBank/DDBJ databases">
        <title>Genome sequence of Flavobacterium beibuense RSKm HC5.</title>
        <authorList>
            <person name="Kim J.F."/>
            <person name="Song J.Y."/>
            <person name="Kwak M.-J."/>
            <person name="Lee S.-W."/>
        </authorList>
    </citation>
    <scope>NUCLEOTIDE SEQUENCE [LARGE SCALE GENOMIC DNA]</scope>
    <source>
        <strain evidence="2 3">RSKm HC5</strain>
    </source>
</reference>
<sequence length="179" mass="20710">MKHIYNEHTLPDGKKIIIRNGKIEDAPALITLKKSYIKGTTSIPLYEDEYNNSIMEETAWINRFNNEDNSLLLVAEYNSNLIGNIDLNGNQRRKLYHTAMIGMGIAYDWHNKKIGSLLMECTIKWALTSNVKIIWLEVYSTNTGGIKLYEKFGFEECGIIKNFFEKENPADKITMVKYF</sequence>
<keyword evidence="3" id="KW-1185">Reference proteome</keyword>
<dbReference type="RefSeq" id="WP_129749897.1">
    <property type="nucleotide sequence ID" value="NZ_JUIW01000002.1"/>
</dbReference>
<dbReference type="Gene3D" id="3.40.630.30">
    <property type="match status" value="1"/>
</dbReference>
<dbReference type="PANTHER" id="PTHR43415:SF3">
    <property type="entry name" value="GNAT-FAMILY ACETYLTRANSFERASE"/>
    <property type="match status" value="1"/>
</dbReference>
<dbReference type="GO" id="GO:0016747">
    <property type="term" value="F:acyltransferase activity, transferring groups other than amino-acyl groups"/>
    <property type="evidence" value="ECO:0007669"/>
    <property type="project" value="InterPro"/>
</dbReference>
<feature type="domain" description="N-acetyltransferase" evidence="1">
    <location>
        <begin position="16"/>
        <end position="179"/>
    </location>
</feature>
<dbReference type="SUPFAM" id="SSF55729">
    <property type="entry name" value="Acyl-CoA N-acyltransferases (Nat)"/>
    <property type="match status" value="1"/>
</dbReference>
<dbReference type="EMBL" id="JUIW01000002">
    <property type="protein sequence ID" value="RYJ45096.1"/>
    <property type="molecule type" value="Genomic_DNA"/>
</dbReference>
<dbReference type="AlphaFoldDB" id="A0A444WH76"/>
<protein>
    <submittedName>
        <fullName evidence="2">GCN5-related N-acetyltransferase</fullName>
    </submittedName>
</protein>
<keyword evidence="2" id="KW-0808">Transferase</keyword>
<dbReference type="InterPro" id="IPR016181">
    <property type="entry name" value="Acyl_CoA_acyltransferase"/>
</dbReference>